<feature type="region of interest" description="Disordered" evidence="1">
    <location>
        <begin position="140"/>
        <end position="177"/>
    </location>
</feature>
<comment type="caution">
    <text evidence="2">The sequence shown here is derived from an EMBL/GenBank/DDBJ whole genome shotgun (WGS) entry which is preliminary data.</text>
</comment>
<reference evidence="2" key="1">
    <citation type="submission" date="2020-03" db="EMBL/GenBank/DDBJ databases">
        <authorList>
            <person name="Weist P."/>
        </authorList>
    </citation>
    <scope>NUCLEOTIDE SEQUENCE</scope>
</reference>
<feature type="region of interest" description="Disordered" evidence="1">
    <location>
        <begin position="41"/>
        <end position="62"/>
    </location>
</feature>
<evidence type="ECO:0000313" key="2">
    <source>
        <dbReference type="EMBL" id="CAB1418888.1"/>
    </source>
</evidence>
<keyword evidence="3" id="KW-1185">Reference proteome</keyword>
<evidence type="ECO:0000256" key="1">
    <source>
        <dbReference type="SAM" id="MobiDB-lite"/>
    </source>
</evidence>
<dbReference type="EMBL" id="CADEAL010000347">
    <property type="protein sequence ID" value="CAB1418888.1"/>
    <property type="molecule type" value="Genomic_DNA"/>
</dbReference>
<dbReference type="Proteomes" id="UP001153269">
    <property type="component" value="Unassembled WGS sequence"/>
</dbReference>
<dbReference type="AlphaFoldDB" id="A0A9N7TWD1"/>
<proteinExistence type="predicted"/>
<name>A0A9N7TWD1_PLEPL</name>
<accession>A0A9N7TWD1</accession>
<protein>
    <submittedName>
        <fullName evidence="2">Uncharacterized protein</fullName>
    </submittedName>
</protein>
<gene>
    <name evidence="2" type="ORF">PLEPLA_LOCUS6715</name>
</gene>
<organism evidence="2 3">
    <name type="scientific">Pleuronectes platessa</name>
    <name type="common">European plaice</name>
    <dbReference type="NCBI Taxonomy" id="8262"/>
    <lineage>
        <taxon>Eukaryota</taxon>
        <taxon>Metazoa</taxon>
        <taxon>Chordata</taxon>
        <taxon>Craniata</taxon>
        <taxon>Vertebrata</taxon>
        <taxon>Euteleostomi</taxon>
        <taxon>Actinopterygii</taxon>
        <taxon>Neopterygii</taxon>
        <taxon>Teleostei</taxon>
        <taxon>Neoteleostei</taxon>
        <taxon>Acanthomorphata</taxon>
        <taxon>Carangaria</taxon>
        <taxon>Pleuronectiformes</taxon>
        <taxon>Pleuronectoidei</taxon>
        <taxon>Pleuronectidae</taxon>
        <taxon>Pleuronectes</taxon>
    </lineage>
</organism>
<evidence type="ECO:0000313" key="3">
    <source>
        <dbReference type="Proteomes" id="UP001153269"/>
    </source>
</evidence>
<sequence length="177" mass="19090">MKRDGGGGGGGGCSPLLSIRRHEPHLLQYSVGVVEEQLKDTQSSEQPCTAPGEQMLVKPETNQRPFLPIVQVSATSPPPLAVISVLTRERREEEEEEEEEEEGVQWGGGEAVVLPALCCGAQERHISRGCDWSTASPVMLGKCQPRNQPGPLSPEPDSGAQHDSDMIMDGGYDTCKQ</sequence>